<accession>A0A382BTP6</accession>
<organism evidence="3">
    <name type="scientific">marine metagenome</name>
    <dbReference type="NCBI Taxonomy" id="408172"/>
    <lineage>
        <taxon>unclassified sequences</taxon>
        <taxon>metagenomes</taxon>
        <taxon>ecological metagenomes</taxon>
    </lineage>
</organism>
<dbReference type="Pfam" id="PF13203">
    <property type="entry name" value="DUF2201_N"/>
    <property type="match status" value="1"/>
</dbReference>
<evidence type="ECO:0000259" key="2">
    <source>
        <dbReference type="Pfam" id="PF13203"/>
    </source>
</evidence>
<feature type="compositionally biased region" description="Acidic residues" evidence="1">
    <location>
        <begin position="188"/>
        <end position="198"/>
    </location>
</feature>
<reference evidence="3" key="1">
    <citation type="submission" date="2018-05" db="EMBL/GenBank/DDBJ databases">
        <authorList>
            <person name="Lanie J.A."/>
            <person name="Ng W.-L."/>
            <person name="Kazmierczak K.M."/>
            <person name="Andrzejewski T.M."/>
            <person name="Davidsen T.M."/>
            <person name="Wayne K.J."/>
            <person name="Tettelin H."/>
            <person name="Glass J.I."/>
            <person name="Rusch D."/>
            <person name="Podicherti R."/>
            <person name="Tsui H.-C.T."/>
            <person name="Winkler M.E."/>
        </authorList>
    </citation>
    <scope>NUCLEOTIDE SEQUENCE</scope>
</reference>
<dbReference type="PANTHER" id="PTHR38730">
    <property type="entry name" value="SLL7028 PROTEIN"/>
    <property type="match status" value="1"/>
</dbReference>
<protein>
    <recommendedName>
        <fullName evidence="2">Putative metallopeptidase domain-containing protein</fullName>
    </recommendedName>
</protein>
<dbReference type="EMBL" id="UINC01031247">
    <property type="protein sequence ID" value="SVB16989.1"/>
    <property type="molecule type" value="Genomic_DNA"/>
</dbReference>
<feature type="non-terminal residue" evidence="3">
    <location>
        <position position="295"/>
    </location>
</feature>
<feature type="region of interest" description="Disordered" evidence="1">
    <location>
        <begin position="180"/>
        <end position="215"/>
    </location>
</feature>
<feature type="domain" description="Putative metallopeptidase" evidence="2">
    <location>
        <begin position="33"/>
        <end position="294"/>
    </location>
</feature>
<dbReference type="PANTHER" id="PTHR38730:SF1">
    <property type="entry name" value="SLL7028 PROTEIN"/>
    <property type="match status" value="1"/>
</dbReference>
<proteinExistence type="predicted"/>
<evidence type="ECO:0000256" key="1">
    <source>
        <dbReference type="SAM" id="MobiDB-lite"/>
    </source>
</evidence>
<dbReference type="AlphaFoldDB" id="A0A382BTP6"/>
<gene>
    <name evidence="3" type="ORF">METZ01_LOCUS169843</name>
</gene>
<evidence type="ECO:0000313" key="3">
    <source>
        <dbReference type="EMBL" id="SVB16989.1"/>
    </source>
</evidence>
<sequence length="295" mass="33223">MSNINPTAKQDVKPGCEVGFETDPKVDLKIREQLIQARIGLLILHPFYGNLALRLKLVNADAWCPTAATDGRNFFYNTKFIEKLADSEILFLMGHEILHVVYDHMARNDGRNPQLSNIAADYCVNGDLVQNKVGSPIKVVPILHETKYYGWSFEKVYDDLYENADKVDMDELLDMLLDEHLDGKDGDSNDGGDQETDENGNPTSKSKPKMSDKERRAIKDEMKEAVLNAAAAAGGANAGNMPAGVKRLIEQWTAPKLDWREILQQQIQSTIKNDFTFQKINRRSWHMDAILPGMD</sequence>
<name>A0A382BTP6_9ZZZZ</name>
<dbReference type="InterPro" id="IPR025154">
    <property type="entry name" value="Put_metallopeptidase_dom"/>
</dbReference>